<dbReference type="GO" id="GO:0003723">
    <property type="term" value="F:RNA binding"/>
    <property type="evidence" value="ECO:0007669"/>
    <property type="project" value="InterPro"/>
</dbReference>
<feature type="domain" description="AXH" evidence="2">
    <location>
        <begin position="379"/>
        <end position="412"/>
    </location>
</feature>
<dbReference type="EMBL" id="SNRW01001688">
    <property type="protein sequence ID" value="KAA6395422.1"/>
    <property type="molecule type" value="Genomic_DNA"/>
</dbReference>
<evidence type="ECO:0000313" key="3">
    <source>
        <dbReference type="EMBL" id="KAA6395422.1"/>
    </source>
</evidence>
<feature type="compositionally biased region" description="Basic and acidic residues" evidence="1">
    <location>
        <begin position="403"/>
        <end position="412"/>
    </location>
</feature>
<feature type="compositionally biased region" description="Basic and acidic residues" evidence="1">
    <location>
        <begin position="271"/>
        <end position="294"/>
    </location>
</feature>
<protein>
    <recommendedName>
        <fullName evidence="2">AXH domain-containing protein</fullName>
    </recommendedName>
</protein>
<dbReference type="Gene3D" id="3.10.20.90">
    <property type="entry name" value="Phosphatidylinositol 3-kinase Catalytic Subunit, Chain A, domain 1"/>
    <property type="match status" value="1"/>
</dbReference>
<dbReference type="InterPro" id="IPR003652">
    <property type="entry name" value="Ataxin_AXH_dom"/>
</dbReference>
<feature type="region of interest" description="Disordered" evidence="1">
    <location>
        <begin position="356"/>
        <end position="412"/>
    </location>
</feature>
<feature type="region of interest" description="Disordered" evidence="1">
    <location>
        <begin position="271"/>
        <end position="296"/>
    </location>
</feature>
<gene>
    <name evidence="3" type="ORF">EZS28_009052</name>
</gene>
<feature type="compositionally biased region" description="Polar residues" evidence="1">
    <location>
        <begin position="216"/>
        <end position="231"/>
    </location>
</feature>
<dbReference type="PROSITE" id="PS51148">
    <property type="entry name" value="AXH"/>
    <property type="match status" value="1"/>
</dbReference>
<dbReference type="SUPFAM" id="SSF54277">
    <property type="entry name" value="CAD &amp; PB1 domains"/>
    <property type="match status" value="1"/>
</dbReference>
<feature type="compositionally biased region" description="Low complexity" evidence="1">
    <location>
        <begin position="232"/>
        <end position="242"/>
    </location>
</feature>
<feature type="region of interest" description="Disordered" evidence="1">
    <location>
        <begin position="216"/>
        <end position="256"/>
    </location>
</feature>
<proteinExistence type="predicted"/>
<dbReference type="Proteomes" id="UP000324800">
    <property type="component" value="Unassembled WGS sequence"/>
</dbReference>
<feature type="compositionally biased region" description="Low complexity" evidence="1">
    <location>
        <begin position="357"/>
        <end position="386"/>
    </location>
</feature>
<evidence type="ECO:0000313" key="4">
    <source>
        <dbReference type="Proteomes" id="UP000324800"/>
    </source>
</evidence>
<comment type="caution">
    <text evidence="3">The sequence shown here is derived from an EMBL/GenBank/DDBJ whole genome shotgun (WGS) entry which is preliminary data.</text>
</comment>
<feature type="compositionally biased region" description="Polar residues" evidence="1">
    <location>
        <begin position="393"/>
        <end position="402"/>
    </location>
</feature>
<evidence type="ECO:0000259" key="2">
    <source>
        <dbReference type="PROSITE" id="PS51148"/>
    </source>
</evidence>
<organism evidence="3 4">
    <name type="scientific">Streblomastix strix</name>
    <dbReference type="NCBI Taxonomy" id="222440"/>
    <lineage>
        <taxon>Eukaryota</taxon>
        <taxon>Metamonada</taxon>
        <taxon>Preaxostyla</taxon>
        <taxon>Oxymonadida</taxon>
        <taxon>Streblomastigidae</taxon>
        <taxon>Streblomastix</taxon>
    </lineage>
</organism>
<feature type="compositionally biased region" description="Basic and acidic residues" evidence="1">
    <location>
        <begin position="243"/>
        <end position="256"/>
    </location>
</feature>
<reference evidence="3 4" key="1">
    <citation type="submission" date="2019-03" db="EMBL/GenBank/DDBJ databases">
        <title>Single cell metagenomics reveals metabolic interactions within the superorganism composed of flagellate Streblomastix strix and complex community of Bacteroidetes bacteria on its surface.</title>
        <authorList>
            <person name="Treitli S.C."/>
            <person name="Kolisko M."/>
            <person name="Husnik F."/>
            <person name="Keeling P."/>
            <person name="Hampl V."/>
        </authorList>
    </citation>
    <scope>NUCLEOTIDE SEQUENCE [LARGE SCALE GENOMIC DNA]</scope>
    <source>
        <strain evidence="3">ST1C</strain>
    </source>
</reference>
<sequence length="412" mass="48340">MTQHIIKIVWEATNEIRKIQVDEDKLLDGVIEKVRNLFGICKIGSDEEQNIRLWYVDKHGDAIYVSTSEELRIGLRSALRGELVLFGSLLQRNQSSDQSESNQSERYESKMSRERQVIKRYYSGKVQIPNEDEKENRFLNFLGMDRKFHGLCEMFGNKHSNEQFGLNNERQWMFDGKNLWKGIVDSIGRFTGKGSIESERMIQSFIQKILQSHSQFGRQGDQCQRQPNETNQQSESQCQSQSSEKKKEREKTKDEQLLWNTMFEDFGLEAERQGSQKQEKEKENKQKQSDEHRQNNNSEYEYPQMWHQFGDMALQFLNQMNKNRSNGFEQQNLRCQQDQIGQHDRTEDFLAWEGIRQQQQQAQTQTQQQQQQQQQQQSSSSSSSTSIPIEFAQGSSVEGQNGSEDKVEEKKE</sequence>
<accession>A0A5J4WLI6</accession>
<name>A0A5J4WLI6_9EUKA</name>
<evidence type="ECO:0000256" key="1">
    <source>
        <dbReference type="SAM" id="MobiDB-lite"/>
    </source>
</evidence>
<dbReference type="AlphaFoldDB" id="A0A5J4WLI6"/>